<keyword evidence="4" id="KW-1185">Reference proteome</keyword>
<dbReference type="InterPro" id="IPR036165">
    <property type="entry name" value="YefM-like_sf"/>
</dbReference>
<accession>V4P5R8</accession>
<dbReference type="Proteomes" id="UP000017837">
    <property type="component" value="Unassembled WGS sequence"/>
</dbReference>
<dbReference type="Pfam" id="PF02604">
    <property type="entry name" value="PhdYeFM_antitox"/>
    <property type="match status" value="1"/>
</dbReference>
<dbReference type="AlphaFoldDB" id="V4P5R8"/>
<proteinExistence type="inferred from homology"/>
<dbReference type="Gene3D" id="3.40.1620.10">
    <property type="entry name" value="YefM-like domain"/>
    <property type="match status" value="1"/>
</dbReference>
<dbReference type="InterPro" id="IPR006442">
    <property type="entry name" value="Antitoxin_Phd/YefM"/>
</dbReference>
<comment type="similarity">
    <text evidence="1 2">Belongs to the phD/YefM antitoxin family.</text>
</comment>
<reference evidence="3 4" key="1">
    <citation type="journal article" date="2014" name="Nature">
        <title>Sequential evolution of bacterial morphology by co-option of a developmental regulator.</title>
        <authorList>
            <person name="Jiang C."/>
            <person name="Brown P.J."/>
            <person name="Ducret A."/>
            <person name="Brun Y.V."/>
        </authorList>
    </citation>
    <scope>NUCLEOTIDE SEQUENCE [LARGE SCALE GENOMIC DNA]</scope>
    <source>
        <strain evidence="3 4">DSM 16100</strain>
    </source>
</reference>
<protein>
    <recommendedName>
        <fullName evidence="2">Antitoxin</fullName>
    </recommendedName>
</protein>
<name>V4P5R8_9CAUL</name>
<dbReference type="RefSeq" id="WP_018084215.1">
    <property type="nucleotide sequence ID" value="NZ_AQWM01000085.1"/>
</dbReference>
<dbReference type="eggNOG" id="COG2161">
    <property type="taxonomic scope" value="Bacteria"/>
</dbReference>
<comment type="caution">
    <text evidence="3">The sequence shown here is derived from an EMBL/GenBank/DDBJ whole genome shotgun (WGS) entry which is preliminary data.</text>
</comment>
<dbReference type="STRING" id="1121022.GCA_000376105_04537"/>
<dbReference type="SUPFAM" id="SSF143120">
    <property type="entry name" value="YefM-like"/>
    <property type="match status" value="1"/>
</dbReference>
<dbReference type="NCBIfam" id="TIGR01552">
    <property type="entry name" value="phd_fam"/>
    <property type="match status" value="1"/>
</dbReference>
<evidence type="ECO:0000313" key="3">
    <source>
        <dbReference type="EMBL" id="ESQ82479.1"/>
    </source>
</evidence>
<sequence>MTEFTVASTEFQNRAGVYIERAAKDPVFITKHSRPVRVLLDIDEYRKLRRNYREALYASELSDDHLQAILTVELPAEAEALNHEMTEPKIK</sequence>
<evidence type="ECO:0000256" key="1">
    <source>
        <dbReference type="ARBA" id="ARBA00009981"/>
    </source>
</evidence>
<comment type="function">
    <text evidence="2">Antitoxin component of a type II toxin-antitoxin (TA) system.</text>
</comment>
<evidence type="ECO:0000313" key="4">
    <source>
        <dbReference type="Proteomes" id="UP000017837"/>
    </source>
</evidence>
<dbReference type="EMBL" id="AWGB01000076">
    <property type="protein sequence ID" value="ESQ82479.1"/>
    <property type="molecule type" value="Genomic_DNA"/>
</dbReference>
<organism evidence="3 4">
    <name type="scientific">Asticcacaulis benevestitus DSM 16100 = ATCC BAA-896</name>
    <dbReference type="NCBI Taxonomy" id="1121022"/>
    <lineage>
        <taxon>Bacteria</taxon>
        <taxon>Pseudomonadati</taxon>
        <taxon>Pseudomonadota</taxon>
        <taxon>Alphaproteobacteria</taxon>
        <taxon>Caulobacterales</taxon>
        <taxon>Caulobacteraceae</taxon>
        <taxon>Asticcacaulis</taxon>
    </lineage>
</organism>
<dbReference type="PATRIC" id="fig|1121022.4.peg.4286"/>
<evidence type="ECO:0000256" key="2">
    <source>
        <dbReference type="RuleBase" id="RU362080"/>
    </source>
</evidence>
<dbReference type="OrthoDB" id="165038at2"/>
<gene>
    <name evidence="3" type="ORF">ABENE_20915</name>
</gene>